<evidence type="ECO:0000313" key="2">
    <source>
        <dbReference type="Proteomes" id="UP000428325"/>
    </source>
</evidence>
<name>A0A6B9FAW7_9EURY</name>
<gene>
    <name evidence="1" type="ORF">EI982_14545</name>
</gene>
<dbReference type="AlphaFoldDB" id="A0A6B9FAW7"/>
<dbReference type="OrthoDB" id="189691at2157"/>
<proteinExistence type="predicted"/>
<accession>A0A6B9FAW7</accession>
<dbReference type="KEGG" id="hra:EI982_14545"/>
<keyword evidence="2" id="KW-1185">Reference proteome</keyword>
<protein>
    <submittedName>
        <fullName evidence="1">Uncharacterized protein</fullName>
    </submittedName>
</protein>
<organism evidence="1 2">
    <name type="scientific">Haloplanus rallus</name>
    <dbReference type="NCBI Taxonomy" id="1816183"/>
    <lineage>
        <taxon>Archaea</taxon>
        <taxon>Methanobacteriati</taxon>
        <taxon>Methanobacteriota</taxon>
        <taxon>Stenosarchaea group</taxon>
        <taxon>Halobacteria</taxon>
        <taxon>Halobacteriales</taxon>
        <taxon>Haloferacaceae</taxon>
        <taxon>Haloplanus</taxon>
    </lineage>
</organism>
<dbReference type="GeneID" id="43370788"/>
<dbReference type="EMBL" id="CP034345">
    <property type="protein sequence ID" value="QGX95917.1"/>
    <property type="molecule type" value="Genomic_DNA"/>
</dbReference>
<sequence>MTDVDDDQITACPACDAATIKPRNPGKPSSPPAHTTNWYCESCGAQFDEPVERERYTAGGGRSGLAGKLARADPDDLVTDGGEELVYVAAKPAGGAGILHTEESCPRLGRARKVVEKPRSVYPDDRKICDWCQSGPTQGGGDNSGAWQELAAADPDDLVTDGGEEIVYVRSQATGSGIDVYHTERACNTLQQATQIIERKRRHVPAEATECKHCRGAIGGAENHEPDWEPQRILREAEPGDIVTDGGQAWRPVAGDYVPEREAWLVLYARYAESGWEYAQRVEEPDGTMLRSERGAVAEGEPDLRTDGGCAVADVLAECDARDRVEPLEYVLRGDRDRETLAVEDWLRPVEVTDGAVCLAFDTGQQAIHIGHDGEAFRFTSEFYREGYGGSRPIDDVAEVRALVSRYDPEPVLRESTPFAWGSSRTWDGEDCPHENCDGDLQNQGDANVMCLSCGDVWGHHKNDEEHYLVSKGSNIVARKPRVETDVENGGGERR</sequence>
<dbReference type="Proteomes" id="UP000428325">
    <property type="component" value="Chromosome"/>
</dbReference>
<reference evidence="1 2" key="1">
    <citation type="submission" date="2018-12" db="EMBL/GenBank/DDBJ databases">
        <title>Complete genome sequence of Haloplanus rallus MBLA0036.</title>
        <authorList>
            <person name="Nam Y.-d."/>
            <person name="Kang J."/>
            <person name="Chung W.-H."/>
            <person name="Park Y.S."/>
        </authorList>
    </citation>
    <scope>NUCLEOTIDE SEQUENCE [LARGE SCALE GENOMIC DNA]</scope>
    <source>
        <strain evidence="1 2">MBLA0036</strain>
    </source>
</reference>
<dbReference type="RefSeq" id="WP_157690375.1">
    <property type="nucleotide sequence ID" value="NZ_CP034345.1"/>
</dbReference>
<evidence type="ECO:0000313" key="1">
    <source>
        <dbReference type="EMBL" id="QGX95917.1"/>
    </source>
</evidence>